<keyword evidence="1" id="KW-0175">Coiled coil</keyword>
<feature type="coiled-coil region" evidence="1">
    <location>
        <begin position="123"/>
        <end position="177"/>
    </location>
</feature>
<comment type="caution">
    <text evidence="2">The sequence shown here is derived from an EMBL/GenBank/DDBJ whole genome shotgun (WGS) entry which is preliminary data.</text>
</comment>
<protein>
    <submittedName>
        <fullName evidence="2">Uncharacterized protein</fullName>
    </submittedName>
</protein>
<evidence type="ECO:0000313" key="3">
    <source>
        <dbReference type="Proteomes" id="UP000245207"/>
    </source>
</evidence>
<evidence type="ECO:0000256" key="1">
    <source>
        <dbReference type="SAM" id="Coils"/>
    </source>
</evidence>
<dbReference type="AlphaFoldDB" id="A0A2U1PLX2"/>
<name>A0A2U1PLX2_ARTAN</name>
<gene>
    <name evidence="2" type="ORF">CTI12_AA138220</name>
</gene>
<keyword evidence="3" id="KW-1185">Reference proteome</keyword>
<evidence type="ECO:0000313" key="2">
    <source>
        <dbReference type="EMBL" id="PWA86748.1"/>
    </source>
</evidence>
<dbReference type="Proteomes" id="UP000245207">
    <property type="component" value="Unassembled WGS sequence"/>
</dbReference>
<proteinExistence type="predicted"/>
<accession>A0A2U1PLX2</accession>
<sequence>MCNKTSVRPRCSQSKHLLEASSYKRDASKHYDHIIIINLKFTNFETSDARHIIVKIEYLKKYVEKLKQGRGQTRQQGHTGKRVGRVRSVNWGGKNIKLVWFRFMGRTLNHTHRMKNYQAEKSLKDLEQARKKDKELFEEAIENARKLSEVKLETFKEEMINDMNEKLAEALKQLKEQPHTSHSA</sequence>
<organism evidence="2 3">
    <name type="scientific">Artemisia annua</name>
    <name type="common">Sweet wormwood</name>
    <dbReference type="NCBI Taxonomy" id="35608"/>
    <lineage>
        <taxon>Eukaryota</taxon>
        <taxon>Viridiplantae</taxon>
        <taxon>Streptophyta</taxon>
        <taxon>Embryophyta</taxon>
        <taxon>Tracheophyta</taxon>
        <taxon>Spermatophyta</taxon>
        <taxon>Magnoliopsida</taxon>
        <taxon>eudicotyledons</taxon>
        <taxon>Gunneridae</taxon>
        <taxon>Pentapetalae</taxon>
        <taxon>asterids</taxon>
        <taxon>campanulids</taxon>
        <taxon>Asterales</taxon>
        <taxon>Asteraceae</taxon>
        <taxon>Asteroideae</taxon>
        <taxon>Anthemideae</taxon>
        <taxon>Artemisiinae</taxon>
        <taxon>Artemisia</taxon>
    </lineage>
</organism>
<reference evidence="2 3" key="1">
    <citation type="journal article" date="2018" name="Mol. Plant">
        <title>The genome of Artemisia annua provides insight into the evolution of Asteraceae family and artemisinin biosynthesis.</title>
        <authorList>
            <person name="Shen Q."/>
            <person name="Zhang L."/>
            <person name="Liao Z."/>
            <person name="Wang S."/>
            <person name="Yan T."/>
            <person name="Shi P."/>
            <person name="Liu M."/>
            <person name="Fu X."/>
            <person name="Pan Q."/>
            <person name="Wang Y."/>
            <person name="Lv Z."/>
            <person name="Lu X."/>
            <person name="Zhang F."/>
            <person name="Jiang W."/>
            <person name="Ma Y."/>
            <person name="Chen M."/>
            <person name="Hao X."/>
            <person name="Li L."/>
            <person name="Tang Y."/>
            <person name="Lv G."/>
            <person name="Zhou Y."/>
            <person name="Sun X."/>
            <person name="Brodelius P.E."/>
            <person name="Rose J.K.C."/>
            <person name="Tang K."/>
        </authorList>
    </citation>
    <scope>NUCLEOTIDE SEQUENCE [LARGE SCALE GENOMIC DNA]</scope>
    <source>
        <strain evidence="3">cv. Huhao1</strain>
        <tissue evidence="2">Leaf</tissue>
    </source>
</reference>
<dbReference type="EMBL" id="PKPP01000987">
    <property type="protein sequence ID" value="PWA86748.1"/>
    <property type="molecule type" value="Genomic_DNA"/>
</dbReference>